<dbReference type="InterPro" id="IPR013154">
    <property type="entry name" value="ADH-like_N"/>
</dbReference>
<feature type="domain" description="Enoyl reductase (ER)" evidence="7">
    <location>
        <begin position="12"/>
        <end position="346"/>
    </location>
</feature>
<dbReference type="SMART" id="SM00829">
    <property type="entry name" value="PKS_ER"/>
    <property type="match status" value="1"/>
</dbReference>
<name>A0A498D525_9FIRM</name>
<dbReference type="PANTHER" id="PTHR42813:SF4">
    <property type="entry name" value="NADP-DEPENDENT ISOPROPANOL DEHYDROGENASE"/>
    <property type="match status" value="1"/>
</dbReference>
<organism evidence="8 9">
    <name type="scientific">Anaerotruncus massiliensis</name>
    <name type="common">ex Liu et al. 2021</name>
    <dbReference type="NCBI Taxonomy" id="2321404"/>
    <lineage>
        <taxon>Bacteria</taxon>
        <taxon>Bacillati</taxon>
        <taxon>Bacillota</taxon>
        <taxon>Clostridia</taxon>
        <taxon>Eubacteriales</taxon>
        <taxon>Oscillospiraceae</taxon>
        <taxon>Anaerotruncus</taxon>
    </lineage>
</organism>
<evidence type="ECO:0000256" key="3">
    <source>
        <dbReference type="ARBA" id="ARBA00022723"/>
    </source>
</evidence>
<keyword evidence="3 6" id="KW-0479">Metal-binding</keyword>
<dbReference type="Pfam" id="PF00107">
    <property type="entry name" value="ADH_zinc_N"/>
    <property type="match status" value="1"/>
</dbReference>
<dbReference type="InterPro" id="IPR013149">
    <property type="entry name" value="ADH-like_C"/>
</dbReference>
<dbReference type="SUPFAM" id="SSF50129">
    <property type="entry name" value="GroES-like"/>
    <property type="match status" value="1"/>
</dbReference>
<evidence type="ECO:0000256" key="6">
    <source>
        <dbReference type="RuleBase" id="RU361277"/>
    </source>
</evidence>
<dbReference type="InterPro" id="IPR002328">
    <property type="entry name" value="ADH_Zn_CS"/>
</dbReference>
<evidence type="ECO:0000313" key="8">
    <source>
        <dbReference type="EMBL" id="RLL14701.1"/>
    </source>
</evidence>
<dbReference type="GO" id="GO:0008270">
    <property type="term" value="F:zinc ion binding"/>
    <property type="evidence" value="ECO:0007669"/>
    <property type="project" value="InterPro"/>
</dbReference>
<keyword evidence="5" id="KW-0560">Oxidoreductase</keyword>
<dbReference type="CDD" id="cd05278">
    <property type="entry name" value="FDH_like"/>
    <property type="match status" value="1"/>
</dbReference>
<evidence type="ECO:0000259" key="7">
    <source>
        <dbReference type="SMART" id="SM00829"/>
    </source>
</evidence>
<dbReference type="Proteomes" id="UP000276301">
    <property type="component" value="Unassembled WGS sequence"/>
</dbReference>
<comment type="cofactor">
    <cofactor evidence="1 6">
        <name>Zn(2+)</name>
        <dbReference type="ChEBI" id="CHEBI:29105"/>
    </cofactor>
</comment>
<reference evidence="8 9" key="1">
    <citation type="submission" date="2018-10" db="EMBL/GenBank/DDBJ databases">
        <title>Anaerotruncus faecis sp. nov., isolated from human feces.</title>
        <authorList>
            <person name="Wang Y.-J."/>
        </authorList>
    </citation>
    <scope>NUCLEOTIDE SEQUENCE [LARGE SCALE GENOMIC DNA]</scope>
    <source>
        <strain evidence="8 9">22A2-44</strain>
    </source>
</reference>
<dbReference type="InterPro" id="IPR020843">
    <property type="entry name" value="ER"/>
</dbReference>
<protein>
    <submittedName>
        <fullName evidence="8">Alcohol dehydrogenase</fullName>
    </submittedName>
</protein>
<evidence type="ECO:0000256" key="2">
    <source>
        <dbReference type="ARBA" id="ARBA00008072"/>
    </source>
</evidence>
<dbReference type="Gene3D" id="3.90.180.10">
    <property type="entry name" value="Medium-chain alcohol dehydrogenases, catalytic domain"/>
    <property type="match status" value="1"/>
</dbReference>
<dbReference type="InterPro" id="IPR036291">
    <property type="entry name" value="NAD(P)-bd_dom_sf"/>
</dbReference>
<comment type="caution">
    <text evidence="8">The sequence shown here is derived from an EMBL/GenBank/DDBJ whole genome shotgun (WGS) entry which is preliminary data.</text>
</comment>
<dbReference type="PANTHER" id="PTHR42813">
    <property type="entry name" value="ZINC-TYPE ALCOHOL DEHYDROGENASE-LIKE"/>
    <property type="match status" value="1"/>
</dbReference>
<dbReference type="Gene3D" id="3.40.50.720">
    <property type="entry name" value="NAD(P)-binding Rossmann-like Domain"/>
    <property type="match status" value="1"/>
</dbReference>
<dbReference type="SUPFAM" id="SSF51735">
    <property type="entry name" value="NAD(P)-binding Rossmann-fold domains"/>
    <property type="match status" value="1"/>
</dbReference>
<dbReference type="PROSITE" id="PS00059">
    <property type="entry name" value="ADH_ZINC"/>
    <property type="match status" value="1"/>
</dbReference>
<evidence type="ECO:0000256" key="1">
    <source>
        <dbReference type="ARBA" id="ARBA00001947"/>
    </source>
</evidence>
<accession>A0A498D525</accession>
<dbReference type="AlphaFoldDB" id="A0A498D525"/>
<gene>
    <name evidence="8" type="ORF">D4A47_01595</name>
</gene>
<dbReference type="EMBL" id="RCHT01000001">
    <property type="protein sequence ID" value="RLL14701.1"/>
    <property type="molecule type" value="Genomic_DNA"/>
</dbReference>
<keyword evidence="4 6" id="KW-0862">Zinc</keyword>
<evidence type="ECO:0000313" key="9">
    <source>
        <dbReference type="Proteomes" id="UP000276301"/>
    </source>
</evidence>
<dbReference type="InterPro" id="IPR011032">
    <property type="entry name" value="GroES-like_sf"/>
</dbReference>
<proteinExistence type="inferred from homology"/>
<comment type="similarity">
    <text evidence="2 6">Belongs to the zinc-containing alcohol dehydrogenase family.</text>
</comment>
<dbReference type="GO" id="GO:0016491">
    <property type="term" value="F:oxidoreductase activity"/>
    <property type="evidence" value="ECO:0007669"/>
    <property type="project" value="UniProtKB-KW"/>
</dbReference>
<keyword evidence="9" id="KW-1185">Reference proteome</keyword>
<evidence type="ECO:0000256" key="4">
    <source>
        <dbReference type="ARBA" id="ARBA00022833"/>
    </source>
</evidence>
<dbReference type="RefSeq" id="WP_101551029.1">
    <property type="nucleotide sequence ID" value="NZ_DBFBJK010000186.1"/>
</dbReference>
<sequence>MKESMLALVYRGNHEIGLEERPVPKLRDPRDAIVRVTRSTICTSDLHIRDGFVPRAKTGVILGHEFVGEIAEVGEGVGNLRPGDRVAATCETFCGDCFFCRRGYINNCEKGGWELGCRIDGGQAEYVRVPFADRGLVKIPDSVSDEDALFLGDILATGYFGAELADIRLGDTVAILGAGPVGLCAAECVRLFGAGRTVLIDVNPFRLNLAKERGLADDLVNPAETDVEEAVRALTGGRGADAVIEAAGGKNTFQTAWKIARPNAVVSLVALYEEAQVLPLPEMYGKNLIFKTGGADACHGPELMRLIEAGRIDTSLLITHRGPLNGIMEGYRVFEHHLDNCIKWVVTPPEG</sequence>
<dbReference type="Pfam" id="PF08240">
    <property type="entry name" value="ADH_N"/>
    <property type="match status" value="1"/>
</dbReference>
<evidence type="ECO:0000256" key="5">
    <source>
        <dbReference type="ARBA" id="ARBA00023002"/>
    </source>
</evidence>